<evidence type="ECO:0000313" key="3">
    <source>
        <dbReference type="Proteomes" id="UP000290261"/>
    </source>
</evidence>
<gene>
    <name evidence="2" type="ORF">DN53_06630</name>
</gene>
<comment type="caution">
    <text evidence="2">The sequence shown here is derived from an EMBL/GenBank/DDBJ whole genome shotgun (WGS) entry which is preliminary data.</text>
</comment>
<dbReference type="SUPFAM" id="SSF103647">
    <property type="entry name" value="TSP type-3 repeat"/>
    <property type="match status" value="1"/>
</dbReference>
<dbReference type="GO" id="GO:0005509">
    <property type="term" value="F:calcium ion binding"/>
    <property type="evidence" value="ECO:0007669"/>
    <property type="project" value="InterPro"/>
</dbReference>
<evidence type="ECO:0008006" key="4">
    <source>
        <dbReference type="Google" id="ProtNLM"/>
    </source>
</evidence>
<name>A0A444VHB9_9FLAO</name>
<accession>A0A444VHB9</accession>
<reference evidence="2 3" key="1">
    <citation type="submission" date="2014-04" db="EMBL/GenBank/DDBJ databases">
        <title>Whole genome of Muricauda olearia.</title>
        <authorList>
            <person name="Zhang X.-H."/>
            <person name="Tang K."/>
        </authorList>
    </citation>
    <scope>NUCLEOTIDE SEQUENCE [LARGE SCALE GENOMIC DNA]</scope>
    <source>
        <strain evidence="2 3">Th120</strain>
    </source>
</reference>
<proteinExistence type="predicted"/>
<feature type="transmembrane region" description="Helical" evidence="1">
    <location>
        <begin position="68"/>
        <end position="86"/>
    </location>
</feature>
<keyword evidence="3" id="KW-1185">Reference proteome</keyword>
<evidence type="ECO:0000256" key="1">
    <source>
        <dbReference type="SAM" id="Phobius"/>
    </source>
</evidence>
<protein>
    <recommendedName>
        <fullName evidence="4">Ig-like domain-containing protein</fullName>
    </recommendedName>
</protein>
<organism evidence="2 3">
    <name type="scientific">Flagellimonas olearia</name>
    <dbReference type="NCBI Taxonomy" id="552546"/>
    <lineage>
        <taxon>Bacteria</taxon>
        <taxon>Pseudomonadati</taxon>
        <taxon>Bacteroidota</taxon>
        <taxon>Flavobacteriia</taxon>
        <taxon>Flavobacteriales</taxon>
        <taxon>Flavobacteriaceae</taxon>
        <taxon>Flagellimonas</taxon>
    </lineage>
</organism>
<keyword evidence="1" id="KW-1133">Transmembrane helix</keyword>
<dbReference type="InterPro" id="IPR028974">
    <property type="entry name" value="TSP_type-3_rpt"/>
</dbReference>
<dbReference type="Proteomes" id="UP000290261">
    <property type="component" value="Unassembled WGS sequence"/>
</dbReference>
<dbReference type="Gene3D" id="4.10.1080.10">
    <property type="entry name" value="TSP type-3 repeat"/>
    <property type="match status" value="1"/>
</dbReference>
<keyword evidence="1" id="KW-0812">Transmembrane</keyword>
<keyword evidence="1" id="KW-0472">Membrane</keyword>
<sequence length="687" mass="73923">MLKQNGFYRIPTSSKAAYHTRLQTSYTQGFTDEMHGYTTNIITLLATRLLLYWFSFSTYTMKKPHNKLYLIAAILFSITVSAQDTFSDTFSSVSYSNNNGSQNWATNWIESGDDSSASSGYIRITGNELRFSYLWTENIRRRADLSGYTAATLTFDWQTSSLESGETLAIQISSDGSSYTTLDTFAGSTSGSFSQDITSYISSNTTIRFMKGGADWSQSNDRAYIDNVEISATSIPVIDTDNDGISDAVDLDDDNDGITDEEEYCTSISASFLTSADVGERSVVINHTDTGYLRLDFSSMDNSFQLDINGTTVHPSILEFENGALGGGEEYFVFQSDGSFISSPWTANSNGLPRLRLIIDEFGQANLYGTKTTSSTSLELMQAQGGTPFNTITWVPGNNNTFTVTNQAGPGPEGFTGDLFASAICDTDGDGISNELDLDSDNDGIFDIVESGVLNLGGVSDSNNDGVIDGATSGSGNNGLYNGIEDNDTVYAIPTYSVLDSDADGTYDPYSTDADGDSCNDVVESGFTDNNDDGYLGPLPITVDVNGVVTSGSDGYTTPADNDSNTTYDYREAGTVPSISSQPANVTTCPGCSTTISVSSTADQFQWQVFSGGSWSNLTDTGIYSGTTTSTLSITNPTPSEHNNQYRVIVTNDGYICGNTSSNTATLTLQVNTVVTNRRITYRVNKN</sequence>
<dbReference type="AlphaFoldDB" id="A0A444VHB9"/>
<feature type="transmembrane region" description="Helical" evidence="1">
    <location>
        <begin position="37"/>
        <end position="56"/>
    </location>
</feature>
<dbReference type="EMBL" id="JJMP01000012">
    <property type="protein sequence ID" value="RYC50151.1"/>
    <property type="molecule type" value="Genomic_DNA"/>
</dbReference>
<evidence type="ECO:0000313" key="2">
    <source>
        <dbReference type="EMBL" id="RYC50151.1"/>
    </source>
</evidence>